<evidence type="ECO:0000256" key="6">
    <source>
        <dbReference type="SAM" id="MobiDB-lite"/>
    </source>
</evidence>
<dbReference type="OrthoDB" id="410307at2759"/>
<dbReference type="PROSITE" id="PS50103">
    <property type="entry name" value="ZF_C3H1"/>
    <property type="match status" value="2"/>
</dbReference>
<dbReference type="AlphaFoldDB" id="A0A6P6V0U1"/>
<evidence type="ECO:0000259" key="7">
    <source>
        <dbReference type="PROSITE" id="PS50103"/>
    </source>
</evidence>
<feature type="compositionally biased region" description="Basic and acidic residues" evidence="6">
    <location>
        <begin position="162"/>
        <end position="171"/>
    </location>
</feature>
<organism evidence="8 9">
    <name type="scientific">Coffea arabica</name>
    <name type="common">Arabian coffee</name>
    <dbReference type="NCBI Taxonomy" id="13443"/>
    <lineage>
        <taxon>Eukaryota</taxon>
        <taxon>Viridiplantae</taxon>
        <taxon>Streptophyta</taxon>
        <taxon>Embryophyta</taxon>
        <taxon>Tracheophyta</taxon>
        <taxon>Spermatophyta</taxon>
        <taxon>Magnoliopsida</taxon>
        <taxon>eudicotyledons</taxon>
        <taxon>Gunneridae</taxon>
        <taxon>Pentapetalae</taxon>
        <taxon>asterids</taxon>
        <taxon>lamiids</taxon>
        <taxon>Gentianales</taxon>
        <taxon>Rubiaceae</taxon>
        <taxon>Ixoroideae</taxon>
        <taxon>Gardenieae complex</taxon>
        <taxon>Bertiereae - Coffeeae clade</taxon>
        <taxon>Coffeeae</taxon>
        <taxon>Coffea</taxon>
    </lineage>
</organism>
<dbReference type="InterPro" id="IPR036855">
    <property type="entry name" value="Znf_CCCH_sf"/>
</dbReference>
<evidence type="ECO:0000313" key="8">
    <source>
        <dbReference type="Proteomes" id="UP001652660"/>
    </source>
</evidence>
<keyword evidence="2" id="KW-0677">Repeat</keyword>
<feature type="domain" description="C3H1-type" evidence="7">
    <location>
        <begin position="292"/>
        <end position="320"/>
    </location>
</feature>
<dbReference type="InterPro" id="IPR000571">
    <property type="entry name" value="Znf_CCCH"/>
</dbReference>
<feature type="region of interest" description="Disordered" evidence="6">
    <location>
        <begin position="150"/>
        <end position="206"/>
    </location>
</feature>
<name>A0A6P6V0U1_COFAR</name>
<keyword evidence="3 5" id="KW-0863">Zinc-finger</keyword>
<dbReference type="GeneID" id="113716208"/>
<dbReference type="FunFam" id="4.10.1000.10:FF:000002">
    <property type="entry name" value="Zinc finger protein 36, C3H1 type-like 1"/>
    <property type="match status" value="1"/>
</dbReference>
<evidence type="ECO:0000256" key="4">
    <source>
        <dbReference type="ARBA" id="ARBA00022833"/>
    </source>
</evidence>
<dbReference type="SUPFAM" id="SSF90229">
    <property type="entry name" value="CCCH zinc finger"/>
    <property type="match status" value="2"/>
</dbReference>
<protein>
    <submittedName>
        <fullName evidence="9">Zinc finger CCCH domain-containing protein 15-like</fullName>
    </submittedName>
</protein>
<dbReference type="PANTHER" id="PTHR12547">
    <property type="entry name" value="CCCH ZINC FINGER/TIS11-RELATED"/>
    <property type="match status" value="1"/>
</dbReference>
<reference evidence="8" key="1">
    <citation type="journal article" date="2025" name="Foods">
        <title>Unveiling the Microbial Signatures of Arabica Coffee Cherries: Insights into Ripeness Specific Diversity, Functional Traits, and Implications for Quality and Safety.</title>
        <authorList>
            <consortium name="RefSeq"/>
            <person name="Tenea G.N."/>
            <person name="Cifuentes V."/>
            <person name="Reyes P."/>
            <person name="Cevallos-Vallejos M."/>
        </authorList>
    </citation>
    <scope>NUCLEOTIDE SEQUENCE [LARGE SCALE GENOMIC DNA]</scope>
</reference>
<evidence type="ECO:0000256" key="5">
    <source>
        <dbReference type="PROSITE-ProRule" id="PRU00723"/>
    </source>
</evidence>
<sequence length="339" mass="38357">MEMEKEISKTGQRGGRTARNDVSFNNIPLPPASPPLPFVNYPGDIGLAPYRLSELEIRMMMSRLRHSDMLTDLHHHQELIDRQYTVLSYMEETAKEAQALRQENISLKMINAELTNRLSVLLRATSEYAASVELSGLGLGPGSDMSSVLHGLDKMNLGDGANEDRRNRGDDVEGAGEDTSQDTTVDTDLAEGSENDEVNRVSLPKSISVRSDRKLKTVQTGGSSEGQIYKQRVYVPGREKEKQAVELEVYNQGMFKTELCNKWQETGECPYGENCQFAHGIKELRPVLRHPRYKTEVCRMVLNGDHCPYGHRCHFRHTLTDEEKLIRSMNIRPLKPLNR</sequence>
<keyword evidence="1 5" id="KW-0479">Metal-binding</keyword>
<dbReference type="GO" id="GO:0008270">
    <property type="term" value="F:zinc ion binding"/>
    <property type="evidence" value="ECO:0007669"/>
    <property type="project" value="UniProtKB-KW"/>
</dbReference>
<dbReference type="Pfam" id="PF00642">
    <property type="entry name" value="zf-CCCH"/>
    <property type="match status" value="1"/>
</dbReference>
<dbReference type="PANTHER" id="PTHR12547:SF175">
    <property type="entry name" value="ZINC FINGER CCCH DOMAIN-CONTAINING PROTEIN 15-LIKE"/>
    <property type="match status" value="1"/>
</dbReference>
<evidence type="ECO:0000256" key="2">
    <source>
        <dbReference type="ARBA" id="ARBA00022737"/>
    </source>
</evidence>
<dbReference type="SMART" id="SM00356">
    <property type="entry name" value="ZnF_C3H1"/>
    <property type="match status" value="2"/>
</dbReference>
<feature type="zinc finger region" description="C3H1-type" evidence="5">
    <location>
        <begin position="254"/>
        <end position="282"/>
    </location>
</feature>
<dbReference type="GO" id="GO:0003729">
    <property type="term" value="F:mRNA binding"/>
    <property type="evidence" value="ECO:0007669"/>
    <property type="project" value="InterPro"/>
</dbReference>
<dbReference type="Gene3D" id="4.10.1000.10">
    <property type="entry name" value="Zinc finger, CCCH-type"/>
    <property type="match status" value="2"/>
</dbReference>
<evidence type="ECO:0000256" key="3">
    <source>
        <dbReference type="ARBA" id="ARBA00022771"/>
    </source>
</evidence>
<gene>
    <name evidence="9" type="primary">LOC113716208</name>
</gene>
<dbReference type="FunFam" id="4.10.1000.10:FF:000001">
    <property type="entry name" value="zinc finger CCCH domain-containing protein 15-like"/>
    <property type="match status" value="1"/>
</dbReference>
<dbReference type="Proteomes" id="UP001652660">
    <property type="component" value="Chromosome 11c"/>
</dbReference>
<dbReference type="RefSeq" id="XP_027096305.1">
    <property type="nucleotide sequence ID" value="XM_027240504.2"/>
</dbReference>
<evidence type="ECO:0000256" key="1">
    <source>
        <dbReference type="ARBA" id="ARBA00022723"/>
    </source>
</evidence>
<dbReference type="InterPro" id="IPR045877">
    <property type="entry name" value="ZFP36-like"/>
</dbReference>
<feature type="domain" description="C3H1-type" evidence="7">
    <location>
        <begin position="254"/>
        <end position="282"/>
    </location>
</feature>
<reference evidence="9" key="2">
    <citation type="submission" date="2025-08" db="UniProtKB">
        <authorList>
            <consortium name="RefSeq"/>
        </authorList>
    </citation>
    <scope>IDENTIFICATION</scope>
    <source>
        <tissue evidence="9">Leaves</tissue>
    </source>
</reference>
<feature type="zinc finger region" description="C3H1-type" evidence="5">
    <location>
        <begin position="292"/>
        <end position="320"/>
    </location>
</feature>
<keyword evidence="4 5" id="KW-0862">Zinc</keyword>
<feature type="region of interest" description="Disordered" evidence="6">
    <location>
        <begin position="1"/>
        <end position="22"/>
    </location>
</feature>
<accession>A0A6P6V0U1</accession>
<evidence type="ECO:0000313" key="9">
    <source>
        <dbReference type="RefSeq" id="XP_027096305.1"/>
    </source>
</evidence>
<proteinExistence type="predicted"/>
<keyword evidence="8" id="KW-1185">Reference proteome</keyword>